<comment type="caution">
    <text evidence="3">The sequence shown here is derived from an EMBL/GenBank/DDBJ whole genome shotgun (WGS) entry which is preliminary data.</text>
</comment>
<dbReference type="SMART" id="SM01130">
    <property type="entry name" value="DHDPS"/>
    <property type="match status" value="1"/>
</dbReference>
<evidence type="ECO:0000313" key="3">
    <source>
        <dbReference type="EMBL" id="MPL85344.1"/>
    </source>
</evidence>
<dbReference type="PANTHER" id="PTHR42849">
    <property type="entry name" value="N-ACETYLNEURAMINATE LYASE"/>
    <property type="match status" value="1"/>
</dbReference>
<dbReference type="EMBL" id="VSSQ01000204">
    <property type="protein sequence ID" value="MPL85344.1"/>
    <property type="molecule type" value="Genomic_DNA"/>
</dbReference>
<evidence type="ECO:0000256" key="1">
    <source>
        <dbReference type="ARBA" id="ARBA00023239"/>
    </source>
</evidence>
<dbReference type="AlphaFoldDB" id="A0A644V297"/>
<reference evidence="3" key="1">
    <citation type="submission" date="2019-08" db="EMBL/GenBank/DDBJ databases">
        <authorList>
            <person name="Kucharzyk K."/>
            <person name="Murdoch R.W."/>
            <person name="Higgins S."/>
            <person name="Loffler F."/>
        </authorList>
    </citation>
    <scope>NUCLEOTIDE SEQUENCE</scope>
</reference>
<dbReference type="InterPro" id="IPR013785">
    <property type="entry name" value="Aldolase_TIM"/>
</dbReference>
<dbReference type="GO" id="GO:0047440">
    <property type="term" value="F:2-dehydro-3-deoxy-D-pentonate aldolase activity"/>
    <property type="evidence" value="ECO:0007669"/>
    <property type="project" value="UniProtKB-EC"/>
</dbReference>
<dbReference type="PROSITE" id="PS00666">
    <property type="entry name" value="DHDPS_2"/>
    <property type="match status" value="1"/>
</dbReference>
<gene>
    <name evidence="3" type="primary">yjhH_1</name>
    <name evidence="3" type="ORF">SDC9_31312</name>
</gene>
<dbReference type="InterPro" id="IPR020625">
    <property type="entry name" value="Schiff_base-form_aldolases_AS"/>
</dbReference>
<name>A0A644V297_9ZZZZ</name>
<dbReference type="PANTHER" id="PTHR42849:SF1">
    <property type="entry name" value="N-ACETYLNEURAMINATE LYASE"/>
    <property type="match status" value="1"/>
</dbReference>
<dbReference type="EC" id="4.1.2.28" evidence="3"/>
<dbReference type="PIRSF" id="PIRSF001365">
    <property type="entry name" value="DHDPS"/>
    <property type="match status" value="1"/>
</dbReference>
<dbReference type="SUPFAM" id="SSF51569">
    <property type="entry name" value="Aldolase"/>
    <property type="match status" value="1"/>
</dbReference>
<accession>A0A644V297</accession>
<protein>
    <submittedName>
        <fullName evidence="3">Putative 2-dehydro-3-deoxy-D-pentonate aldolase YjhH</fullName>
        <ecNumber evidence="3">4.1.2.28</ecNumber>
    </submittedName>
</protein>
<dbReference type="InterPro" id="IPR002220">
    <property type="entry name" value="DapA-like"/>
</dbReference>
<proteinExistence type="predicted"/>
<organism evidence="3">
    <name type="scientific">bioreactor metagenome</name>
    <dbReference type="NCBI Taxonomy" id="1076179"/>
    <lineage>
        <taxon>unclassified sequences</taxon>
        <taxon>metagenomes</taxon>
        <taxon>ecological metagenomes</taxon>
    </lineage>
</organism>
<sequence>MMNNKLEGIVPPLVTPLLNDNTLDVEGLERLVEHVIAGGVHGIFILGTTGEAQSIGFDLRVEMIRQTSGFLKGRLPLLVGISDTSLSDSLRLSQKASEFGADAVVSAPPYYFAPGQPELAEYYERLIPQLELPLFLYNMPAHTKVSFSVETIKRLAQNPKVIGFKDSSANGSYFQSVVYAMRDRKDFSIFVGPEEMTAEAVMMGASGGVNGGANLFPKLYVDLYHAAKAMDQDKVRQLQQKVMQVCATIYSNGKYGSSYLKGLKSALSVVGICSDVLASPFNKFDQEHKALIKRAIEEIGQ</sequence>
<dbReference type="GO" id="GO:0005829">
    <property type="term" value="C:cytosol"/>
    <property type="evidence" value="ECO:0007669"/>
    <property type="project" value="TreeGrafter"/>
</dbReference>
<dbReference type="GO" id="GO:0019262">
    <property type="term" value="P:N-acetylneuraminate catabolic process"/>
    <property type="evidence" value="ECO:0007669"/>
    <property type="project" value="TreeGrafter"/>
</dbReference>
<evidence type="ECO:0000256" key="2">
    <source>
        <dbReference type="ARBA" id="ARBA00023270"/>
    </source>
</evidence>
<dbReference type="PRINTS" id="PR00146">
    <property type="entry name" value="DHPICSNTHASE"/>
</dbReference>
<keyword evidence="1 3" id="KW-0456">Lyase</keyword>
<dbReference type="GO" id="GO:0008747">
    <property type="term" value="F:N-acetylneuraminate lyase activity"/>
    <property type="evidence" value="ECO:0007669"/>
    <property type="project" value="TreeGrafter"/>
</dbReference>
<dbReference type="CDD" id="cd00408">
    <property type="entry name" value="DHDPS-like"/>
    <property type="match status" value="1"/>
</dbReference>
<dbReference type="Pfam" id="PF00701">
    <property type="entry name" value="DHDPS"/>
    <property type="match status" value="1"/>
</dbReference>
<dbReference type="Gene3D" id="3.20.20.70">
    <property type="entry name" value="Aldolase class I"/>
    <property type="match status" value="1"/>
</dbReference>
<keyword evidence="2" id="KW-0704">Schiff base</keyword>